<protein>
    <submittedName>
        <fullName evidence="2">Uncharacterized protein</fullName>
    </submittedName>
</protein>
<feature type="compositionally biased region" description="Polar residues" evidence="1">
    <location>
        <begin position="77"/>
        <end position="86"/>
    </location>
</feature>
<sequence>MRRRAKASSSHSKLPHWRIYIRLFLINLFSNLLIAAKKFHRTHSEEEEEEEEEEEKKRRRQGNSATCRASQRPALASRTSTSTTGG</sequence>
<organism evidence="2">
    <name type="scientific">Oryza punctata</name>
    <name type="common">Red rice</name>
    <dbReference type="NCBI Taxonomy" id="4537"/>
    <lineage>
        <taxon>Eukaryota</taxon>
        <taxon>Viridiplantae</taxon>
        <taxon>Streptophyta</taxon>
        <taxon>Embryophyta</taxon>
        <taxon>Tracheophyta</taxon>
        <taxon>Spermatophyta</taxon>
        <taxon>Magnoliopsida</taxon>
        <taxon>Liliopsida</taxon>
        <taxon>Poales</taxon>
        <taxon>Poaceae</taxon>
        <taxon>BOP clade</taxon>
        <taxon>Oryzoideae</taxon>
        <taxon>Oryzeae</taxon>
        <taxon>Oryzinae</taxon>
        <taxon>Oryza</taxon>
    </lineage>
</organism>
<dbReference type="AlphaFoldDB" id="A0A0E0KCJ8"/>
<dbReference type="EnsemblPlants" id="OPUNC03G13490.1">
    <property type="protein sequence ID" value="OPUNC03G13490.1"/>
    <property type="gene ID" value="OPUNC03G13490"/>
</dbReference>
<evidence type="ECO:0000313" key="2">
    <source>
        <dbReference type="EnsemblPlants" id="OPUNC03G13470.1"/>
    </source>
</evidence>
<keyword evidence="3" id="KW-1185">Reference proteome</keyword>
<evidence type="ECO:0000256" key="1">
    <source>
        <dbReference type="SAM" id="MobiDB-lite"/>
    </source>
</evidence>
<reference evidence="2" key="2">
    <citation type="submission" date="2018-05" db="EMBL/GenBank/DDBJ databases">
        <title>OpunRS2 (Oryza punctata Reference Sequence Version 2).</title>
        <authorList>
            <person name="Zhang J."/>
            <person name="Kudrna D."/>
            <person name="Lee S."/>
            <person name="Talag J."/>
            <person name="Welchert J."/>
            <person name="Wing R.A."/>
        </authorList>
    </citation>
    <scope>NUCLEOTIDE SEQUENCE [LARGE SCALE GENOMIC DNA]</scope>
</reference>
<evidence type="ECO:0000313" key="3">
    <source>
        <dbReference type="Proteomes" id="UP000026962"/>
    </source>
</evidence>
<dbReference type="HOGENOM" id="CLU_2501847_0_0_1"/>
<dbReference type="Gramene" id="OPUNC03G13470.1">
    <property type="protein sequence ID" value="OPUNC03G13470.1"/>
    <property type="gene ID" value="OPUNC03G13470"/>
</dbReference>
<dbReference type="Proteomes" id="UP000026962">
    <property type="component" value="Chromosome 3"/>
</dbReference>
<proteinExistence type="predicted"/>
<reference evidence="2" key="1">
    <citation type="submission" date="2015-04" db="UniProtKB">
        <authorList>
            <consortium name="EnsemblPlants"/>
        </authorList>
    </citation>
    <scope>IDENTIFICATION</scope>
</reference>
<feature type="region of interest" description="Disordered" evidence="1">
    <location>
        <begin position="39"/>
        <end position="86"/>
    </location>
</feature>
<name>A0A0E0KCJ8_ORYPU</name>
<accession>A0A0E0KCJ8</accession>
<dbReference type="Gramene" id="OPUNC03G13490.1">
    <property type="protein sequence ID" value="OPUNC03G13490.1"/>
    <property type="gene ID" value="OPUNC03G13490"/>
</dbReference>
<dbReference type="EnsemblPlants" id="OPUNC03G13470.1">
    <property type="protein sequence ID" value="OPUNC03G13470.1"/>
    <property type="gene ID" value="OPUNC03G13470"/>
</dbReference>
<feature type="compositionally biased region" description="Acidic residues" evidence="1">
    <location>
        <begin position="45"/>
        <end position="54"/>
    </location>
</feature>